<evidence type="ECO:0000313" key="1">
    <source>
        <dbReference type="EMBL" id="PRY38823.1"/>
    </source>
</evidence>
<organism evidence="1 2">
    <name type="scientific">Umezawaea tangerina</name>
    <dbReference type="NCBI Taxonomy" id="84725"/>
    <lineage>
        <taxon>Bacteria</taxon>
        <taxon>Bacillati</taxon>
        <taxon>Actinomycetota</taxon>
        <taxon>Actinomycetes</taxon>
        <taxon>Pseudonocardiales</taxon>
        <taxon>Pseudonocardiaceae</taxon>
        <taxon>Umezawaea</taxon>
    </lineage>
</organism>
<protein>
    <submittedName>
        <fullName evidence="1">Phosphoglycolate phosphatase-like HAD superfamily hydrolase</fullName>
    </submittedName>
</protein>
<sequence length="212" mass="22060">MRAGELLADRDHVLVALDGPVAEGLVRGPVAARLRMMVAEDRLPRKVVRTEDPFAVLAYAATIGPATEHAVYAQWCRIEHELVAAARVTPGVREAFAALAAGGTRITVVGSLDVGAIRAFLVLHGLVEHVGRVAGRSGSDPAVLPPAPDLVATAVLTGATPAEACAFVGTLPVDLAAARAAGVDAIRHRRPTPDPDAVVPTWFDALTTARRA</sequence>
<gene>
    <name evidence="1" type="ORF">CLV43_108223</name>
</gene>
<accession>A0A2T0SZN5</accession>
<keyword evidence="2" id="KW-1185">Reference proteome</keyword>
<dbReference type="RefSeq" id="WP_106190149.1">
    <property type="nucleotide sequence ID" value="NZ_PVTF01000008.1"/>
</dbReference>
<dbReference type="InterPro" id="IPR023214">
    <property type="entry name" value="HAD_sf"/>
</dbReference>
<dbReference type="AlphaFoldDB" id="A0A2T0SZN5"/>
<evidence type="ECO:0000313" key="2">
    <source>
        <dbReference type="Proteomes" id="UP000239494"/>
    </source>
</evidence>
<dbReference type="EMBL" id="PVTF01000008">
    <property type="protein sequence ID" value="PRY38823.1"/>
    <property type="molecule type" value="Genomic_DNA"/>
</dbReference>
<name>A0A2T0SZN5_9PSEU</name>
<reference evidence="1 2" key="1">
    <citation type="submission" date="2018-03" db="EMBL/GenBank/DDBJ databases">
        <title>Genomic Encyclopedia of Archaeal and Bacterial Type Strains, Phase II (KMG-II): from individual species to whole genera.</title>
        <authorList>
            <person name="Goeker M."/>
        </authorList>
    </citation>
    <scope>NUCLEOTIDE SEQUENCE [LARGE SCALE GENOMIC DNA]</scope>
    <source>
        <strain evidence="1 2">DSM 44720</strain>
    </source>
</reference>
<dbReference type="OrthoDB" id="4547358at2"/>
<comment type="caution">
    <text evidence="1">The sequence shown here is derived from an EMBL/GenBank/DDBJ whole genome shotgun (WGS) entry which is preliminary data.</text>
</comment>
<dbReference type="Gene3D" id="3.40.50.1000">
    <property type="entry name" value="HAD superfamily/HAD-like"/>
    <property type="match status" value="1"/>
</dbReference>
<dbReference type="Proteomes" id="UP000239494">
    <property type="component" value="Unassembled WGS sequence"/>
</dbReference>
<dbReference type="SUPFAM" id="SSF56784">
    <property type="entry name" value="HAD-like"/>
    <property type="match status" value="1"/>
</dbReference>
<keyword evidence="1" id="KW-0378">Hydrolase</keyword>
<proteinExistence type="predicted"/>
<dbReference type="InterPro" id="IPR036412">
    <property type="entry name" value="HAD-like_sf"/>
</dbReference>
<dbReference type="GO" id="GO:0016787">
    <property type="term" value="F:hydrolase activity"/>
    <property type="evidence" value="ECO:0007669"/>
    <property type="project" value="UniProtKB-KW"/>
</dbReference>